<proteinExistence type="predicted"/>
<sequence>MNIEFVFLDIDGTLVKNGHLVSSAERAVAKLLERGIGVALCTGRSVLHTRSLQRRLHISYGVYFNGGLVMHDHEVLAKSPLAHDTVTRALHFFHDHDLPFLLHTEAQTFTTRAIPRRLEPILQAYNFEPAETVPAEHLLQSTLDVYQANVFMTADWEARVQQTFPECLIYRWDAEAVDLQRRSSDKSIGAMALLNYLGIAPDCAVHFGDGGNDIGMFQTMGTSVAMGNAEPHVKKHAQFQTTAVDDDGVLLGLQRLGLF</sequence>
<dbReference type="RefSeq" id="WP_274456034.1">
    <property type="nucleotide sequence ID" value="NZ_CP067097.1"/>
</dbReference>
<dbReference type="Pfam" id="PF08282">
    <property type="entry name" value="Hydrolase_3"/>
    <property type="match status" value="1"/>
</dbReference>
<evidence type="ECO:0000313" key="2">
    <source>
        <dbReference type="Proteomes" id="UP001232973"/>
    </source>
</evidence>
<dbReference type="PANTHER" id="PTHR10000">
    <property type="entry name" value="PHOSPHOSERINE PHOSPHATASE"/>
    <property type="match status" value="1"/>
</dbReference>
<dbReference type="EMBL" id="JAUSTP010000006">
    <property type="protein sequence ID" value="MDQ0189326.1"/>
    <property type="molecule type" value="Genomic_DNA"/>
</dbReference>
<keyword evidence="2" id="KW-1185">Reference proteome</keyword>
<dbReference type="InterPro" id="IPR036412">
    <property type="entry name" value="HAD-like_sf"/>
</dbReference>
<dbReference type="NCBIfam" id="TIGR01484">
    <property type="entry name" value="HAD-SF-IIB"/>
    <property type="match status" value="1"/>
</dbReference>
<accession>A0ABT9XGA8</accession>
<dbReference type="InterPro" id="IPR000150">
    <property type="entry name" value="Cof"/>
</dbReference>
<dbReference type="InterPro" id="IPR023214">
    <property type="entry name" value="HAD_sf"/>
</dbReference>
<dbReference type="NCBIfam" id="TIGR00099">
    <property type="entry name" value="Cof-subfamily"/>
    <property type="match status" value="1"/>
</dbReference>
<gene>
    <name evidence="1" type="ORF">J2S03_001146</name>
</gene>
<protein>
    <submittedName>
        <fullName evidence="1">Cof subfamily protein (Haloacid dehalogenase superfamily)</fullName>
    </submittedName>
</protein>
<dbReference type="Proteomes" id="UP001232973">
    <property type="component" value="Unassembled WGS sequence"/>
</dbReference>
<evidence type="ECO:0000313" key="1">
    <source>
        <dbReference type="EMBL" id="MDQ0189326.1"/>
    </source>
</evidence>
<dbReference type="InterPro" id="IPR006379">
    <property type="entry name" value="HAD-SF_hydro_IIB"/>
</dbReference>
<organism evidence="1 2">
    <name type="scientific">Alicyclobacillus cycloheptanicus</name>
    <dbReference type="NCBI Taxonomy" id="1457"/>
    <lineage>
        <taxon>Bacteria</taxon>
        <taxon>Bacillati</taxon>
        <taxon>Bacillota</taxon>
        <taxon>Bacilli</taxon>
        <taxon>Bacillales</taxon>
        <taxon>Alicyclobacillaceae</taxon>
        <taxon>Alicyclobacillus</taxon>
    </lineage>
</organism>
<comment type="caution">
    <text evidence="1">The sequence shown here is derived from an EMBL/GenBank/DDBJ whole genome shotgun (WGS) entry which is preliminary data.</text>
</comment>
<dbReference type="SUPFAM" id="SSF56784">
    <property type="entry name" value="HAD-like"/>
    <property type="match status" value="1"/>
</dbReference>
<name>A0ABT9XGA8_9BACL</name>
<dbReference type="Gene3D" id="3.30.1240.10">
    <property type="match status" value="1"/>
</dbReference>
<dbReference type="PANTHER" id="PTHR10000:SF25">
    <property type="entry name" value="PHOSPHATASE YKRA-RELATED"/>
    <property type="match status" value="1"/>
</dbReference>
<dbReference type="SFLD" id="SFLDG01140">
    <property type="entry name" value="C2.B:_Phosphomannomutase_and_P"/>
    <property type="match status" value="1"/>
</dbReference>
<dbReference type="SFLD" id="SFLDS00003">
    <property type="entry name" value="Haloacid_Dehalogenase"/>
    <property type="match status" value="1"/>
</dbReference>
<dbReference type="Gene3D" id="3.40.50.1000">
    <property type="entry name" value="HAD superfamily/HAD-like"/>
    <property type="match status" value="1"/>
</dbReference>
<reference evidence="1 2" key="1">
    <citation type="submission" date="2023-07" db="EMBL/GenBank/DDBJ databases">
        <title>Genomic Encyclopedia of Type Strains, Phase IV (KMG-IV): sequencing the most valuable type-strain genomes for metagenomic binning, comparative biology and taxonomic classification.</title>
        <authorList>
            <person name="Goeker M."/>
        </authorList>
    </citation>
    <scope>NUCLEOTIDE SEQUENCE [LARGE SCALE GENOMIC DNA]</scope>
    <source>
        <strain evidence="1 2">DSM 4006</strain>
    </source>
</reference>